<organism evidence="4 5">
    <name type="scientific">Mesorhabditis belari</name>
    <dbReference type="NCBI Taxonomy" id="2138241"/>
    <lineage>
        <taxon>Eukaryota</taxon>
        <taxon>Metazoa</taxon>
        <taxon>Ecdysozoa</taxon>
        <taxon>Nematoda</taxon>
        <taxon>Chromadorea</taxon>
        <taxon>Rhabditida</taxon>
        <taxon>Rhabditina</taxon>
        <taxon>Rhabditomorpha</taxon>
        <taxon>Rhabditoidea</taxon>
        <taxon>Rhabditidae</taxon>
        <taxon>Mesorhabditinae</taxon>
        <taxon>Mesorhabditis</taxon>
    </lineage>
</organism>
<feature type="signal peptide" evidence="3">
    <location>
        <begin position="1"/>
        <end position="16"/>
    </location>
</feature>
<feature type="region of interest" description="Disordered" evidence="2">
    <location>
        <begin position="18"/>
        <end position="72"/>
    </location>
</feature>
<sequence>MLLPYLLPLLFLSTQGRPLASSEQEERATERTTIEPPKRRSEDIQGNDNHSPTVSSHTVPSNHPHFVEEEEGVIRRRTDITSSVAIESLDSPIERIEIRLIDGNGSHPHVDEVLVVVDGDAHRHTKSLGSSLREKVEGRSEQQKPIDTLPEANYKKVEYTHIPQARVQASIQEDTLGASTTQAPTQETSTETTEDLMANDEGNRQTPTSTYPTLPPPPAEIDELTKEVDMGVPMRKTTTDEEDEGEPPEECLANAHLLSASVVQILEERANSLKKKIQRLNRNMRKHCEGESGDERDSYIQCPKWREQKMVQYYKFMRATYCENVEKWPNSNRFKRTYAQHLPLFETLYTFNQQ</sequence>
<keyword evidence="4" id="KW-1185">Reference proteome</keyword>
<reference evidence="5" key="1">
    <citation type="submission" date="2024-02" db="UniProtKB">
        <authorList>
            <consortium name="WormBaseParasite"/>
        </authorList>
    </citation>
    <scope>IDENTIFICATION</scope>
</reference>
<feature type="chain" id="PRO_5042024146" evidence="3">
    <location>
        <begin position="17"/>
        <end position="354"/>
    </location>
</feature>
<protein>
    <submittedName>
        <fullName evidence="5">Uncharacterized protein</fullName>
    </submittedName>
</protein>
<dbReference type="WBParaSite" id="MBELARI_LOCUS5008">
    <property type="protein sequence ID" value="MBELARI_LOCUS5008"/>
    <property type="gene ID" value="MBELARI_LOCUS5008"/>
</dbReference>
<dbReference type="AlphaFoldDB" id="A0AAF3FDG7"/>
<feature type="compositionally biased region" description="Polar residues" evidence="2">
    <location>
        <begin position="44"/>
        <end position="61"/>
    </location>
</feature>
<evidence type="ECO:0000313" key="5">
    <source>
        <dbReference type="WBParaSite" id="MBELARI_LOCUS5008"/>
    </source>
</evidence>
<accession>A0AAF3FDG7</accession>
<feature type="compositionally biased region" description="Basic and acidic residues" evidence="2">
    <location>
        <begin position="132"/>
        <end position="144"/>
    </location>
</feature>
<feature type="region of interest" description="Disordered" evidence="2">
    <location>
        <begin position="177"/>
        <end position="228"/>
    </location>
</feature>
<feature type="compositionally biased region" description="Basic and acidic residues" evidence="2">
    <location>
        <begin position="24"/>
        <end position="43"/>
    </location>
</feature>
<feature type="region of interest" description="Disordered" evidence="2">
    <location>
        <begin position="125"/>
        <end position="144"/>
    </location>
</feature>
<keyword evidence="1" id="KW-0175">Coiled coil</keyword>
<proteinExistence type="predicted"/>
<evidence type="ECO:0000313" key="4">
    <source>
        <dbReference type="Proteomes" id="UP000887575"/>
    </source>
</evidence>
<feature type="coiled-coil region" evidence="1">
    <location>
        <begin position="263"/>
        <end position="290"/>
    </location>
</feature>
<evidence type="ECO:0000256" key="2">
    <source>
        <dbReference type="SAM" id="MobiDB-lite"/>
    </source>
</evidence>
<feature type="compositionally biased region" description="Polar residues" evidence="2">
    <location>
        <begin position="177"/>
        <end position="191"/>
    </location>
</feature>
<name>A0AAF3FDG7_9BILA</name>
<evidence type="ECO:0000256" key="1">
    <source>
        <dbReference type="SAM" id="Coils"/>
    </source>
</evidence>
<keyword evidence="3" id="KW-0732">Signal</keyword>
<dbReference type="Proteomes" id="UP000887575">
    <property type="component" value="Unassembled WGS sequence"/>
</dbReference>
<evidence type="ECO:0000256" key="3">
    <source>
        <dbReference type="SAM" id="SignalP"/>
    </source>
</evidence>